<dbReference type="PANTHER" id="PTHR36509">
    <property type="entry name" value="BLL3101 PROTEIN"/>
    <property type="match status" value="1"/>
</dbReference>
<dbReference type="InterPro" id="IPR010679">
    <property type="entry name" value="DUF1254"/>
</dbReference>
<sequence length="110" mass="12283">VPPGFEGKIPEGYYVAHSPTYTNFVILRGFLKEGRPDHAAKMWKDGLKIYPLAKAGSPPKMEFINTSGKTMNTVHSNDFGFFKEVNAVIQREPLDFLDPELRGNLMAIGI</sequence>
<dbReference type="EMBL" id="CAJNIZ010046779">
    <property type="protein sequence ID" value="CAE7756495.1"/>
    <property type="molecule type" value="Genomic_DNA"/>
</dbReference>
<feature type="non-terminal residue" evidence="2">
    <location>
        <position position="1"/>
    </location>
</feature>
<dbReference type="Proteomes" id="UP000649617">
    <property type="component" value="Unassembled WGS sequence"/>
</dbReference>
<organism evidence="2 3">
    <name type="scientific">Symbiodinium pilosum</name>
    <name type="common">Dinoflagellate</name>
    <dbReference type="NCBI Taxonomy" id="2952"/>
    <lineage>
        <taxon>Eukaryota</taxon>
        <taxon>Sar</taxon>
        <taxon>Alveolata</taxon>
        <taxon>Dinophyceae</taxon>
        <taxon>Suessiales</taxon>
        <taxon>Symbiodiniaceae</taxon>
        <taxon>Symbiodinium</taxon>
    </lineage>
</organism>
<dbReference type="SUPFAM" id="SSF160935">
    <property type="entry name" value="VPA0735-like"/>
    <property type="match status" value="1"/>
</dbReference>
<keyword evidence="3" id="KW-1185">Reference proteome</keyword>
<dbReference type="OrthoDB" id="407072at2759"/>
<dbReference type="AlphaFoldDB" id="A0A812XR05"/>
<evidence type="ECO:0000259" key="1">
    <source>
        <dbReference type="Pfam" id="PF06863"/>
    </source>
</evidence>
<dbReference type="Gene3D" id="2.60.40.1610">
    <property type="entry name" value="Domain of unknown function DUF1254"/>
    <property type="match status" value="1"/>
</dbReference>
<proteinExistence type="predicted"/>
<reference evidence="2" key="1">
    <citation type="submission" date="2021-02" db="EMBL/GenBank/DDBJ databases">
        <authorList>
            <person name="Dougan E. K."/>
            <person name="Rhodes N."/>
            <person name="Thang M."/>
            <person name="Chan C."/>
        </authorList>
    </citation>
    <scope>NUCLEOTIDE SEQUENCE</scope>
</reference>
<evidence type="ECO:0000313" key="3">
    <source>
        <dbReference type="Proteomes" id="UP000649617"/>
    </source>
</evidence>
<dbReference type="Pfam" id="PF06863">
    <property type="entry name" value="DUF1254"/>
    <property type="match status" value="1"/>
</dbReference>
<evidence type="ECO:0000313" key="2">
    <source>
        <dbReference type="EMBL" id="CAE7756495.1"/>
    </source>
</evidence>
<feature type="non-terminal residue" evidence="2">
    <location>
        <position position="110"/>
    </location>
</feature>
<feature type="domain" description="DUF1254" evidence="1">
    <location>
        <begin position="1"/>
        <end position="51"/>
    </location>
</feature>
<name>A0A812XR05_SYMPI</name>
<dbReference type="InterPro" id="IPR037050">
    <property type="entry name" value="DUF1254_sf"/>
</dbReference>
<dbReference type="PANTHER" id="PTHR36509:SF3">
    <property type="entry name" value="SIGNAL PEPTIDE PROTEIN"/>
    <property type="match status" value="1"/>
</dbReference>
<accession>A0A812XR05</accession>
<protein>
    <submittedName>
        <fullName evidence="2">SPAC328.09 protein</fullName>
    </submittedName>
</protein>
<comment type="caution">
    <text evidence="2">The sequence shown here is derived from an EMBL/GenBank/DDBJ whole genome shotgun (WGS) entry which is preliminary data.</text>
</comment>
<gene>
    <name evidence="2" type="primary">SPAC328.09</name>
    <name evidence="2" type="ORF">SPIL2461_LOCUS21999</name>
</gene>